<comment type="caution">
    <text evidence="2">The sequence shown here is derived from an EMBL/GenBank/DDBJ whole genome shotgun (WGS) entry which is preliminary data.</text>
</comment>
<name>A0A3N0BHF2_9ACTN</name>
<evidence type="ECO:0000313" key="2">
    <source>
        <dbReference type="EMBL" id="RNL46900.1"/>
    </source>
</evidence>
<keyword evidence="3" id="KW-1185">Reference proteome</keyword>
<feature type="transmembrane region" description="Helical" evidence="1">
    <location>
        <begin position="61"/>
        <end position="79"/>
    </location>
</feature>
<dbReference type="AlphaFoldDB" id="A0A3N0BHF2"/>
<evidence type="ECO:0000256" key="1">
    <source>
        <dbReference type="SAM" id="Phobius"/>
    </source>
</evidence>
<gene>
    <name evidence="2" type="ORF">DMP08_04250</name>
</gene>
<dbReference type="RefSeq" id="WP_123191729.1">
    <property type="nucleotide sequence ID" value="NZ_QICD01000005.1"/>
</dbReference>
<sequence>MAGNERRPGDWQRKDLRQNANDLVEDDDPKKWYDQTFWIIFFLVIFWPVGIVLAWRSDWHIVAKVLVSVFIVVTVYFAWTMSQAVQAMQVG</sequence>
<dbReference type="OrthoDB" id="3174475at2"/>
<proteinExistence type="predicted"/>
<dbReference type="Proteomes" id="UP000278632">
    <property type="component" value="Unassembled WGS sequence"/>
</dbReference>
<keyword evidence="1" id="KW-0472">Membrane</keyword>
<dbReference type="EMBL" id="QICD01000005">
    <property type="protein sequence ID" value="RNL46900.1"/>
    <property type="molecule type" value="Genomic_DNA"/>
</dbReference>
<organism evidence="2 3">
    <name type="scientific">Paraeggerthella hongkongensis</name>
    <dbReference type="NCBI Taxonomy" id="230658"/>
    <lineage>
        <taxon>Bacteria</taxon>
        <taxon>Bacillati</taxon>
        <taxon>Actinomycetota</taxon>
        <taxon>Coriobacteriia</taxon>
        <taxon>Eggerthellales</taxon>
        <taxon>Eggerthellaceae</taxon>
        <taxon>Paraeggerthella</taxon>
    </lineage>
</organism>
<keyword evidence="1" id="KW-1133">Transmembrane helix</keyword>
<keyword evidence="1" id="KW-0812">Transmembrane</keyword>
<reference evidence="3" key="1">
    <citation type="submission" date="2018-05" db="EMBL/GenBank/DDBJ databases">
        <title>Genome Sequencing of selected type strains of the family Eggerthellaceae.</title>
        <authorList>
            <person name="Danylec N."/>
            <person name="Stoll D.A."/>
            <person name="Doetsch A."/>
            <person name="Huch M."/>
        </authorList>
    </citation>
    <scope>NUCLEOTIDE SEQUENCE [LARGE SCALE GENOMIC DNA]</scope>
    <source>
        <strain evidence="3">DSM 16106</strain>
    </source>
</reference>
<feature type="transmembrane region" description="Helical" evidence="1">
    <location>
        <begin position="37"/>
        <end position="55"/>
    </location>
</feature>
<protein>
    <submittedName>
        <fullName evidence="2">Holotricin-3</fullName>
    </submittedName>
</protein>
<evidence type="ECO:0000313" key="3">
    <source>
        <dbReference type="Proteomes" id="UP000278632"/>
    </source>
</evidence>
<accession>A0A3N0BHF2</accession>